<comment type="similarity">
    <text evidence="2">Belongs to the histidine acid phosphatase family. MINPP1 subfamily.</text>
</comment>
<dbReference type="Pfam" id="PF00328">
    <property type="entry name" value="His_Phos_2"/>
    <property type="match status" value="1"/>
</dbReference>
<comment type="catalytic activity">
    <reaction evidence="12">
        <text>1D-myo-inositol hexakisphosphate + H2O = 1D-myo-inositol 1,2,4,5,6-pentakisphosphate + phosphate</text>
        <dbReference type="Rhea" id="RHEA:16989"/>
        <dbReference type="ChEBI" id="CHEBI:15377"/>
        <dbReference type="ChEBI" id="CHEBI:43474"/>
        <dbReference type="ChEBI" id="CHEBI:57798"/>
        <dbReference type="ChEBI" id="CHEBI:58130"/>
        <dbReference type="EC" id="3.1.3.62"/>
    </reaction>
    <physiologicalReaction direction="left-to-right" evidence="12">
        <dbReference type="Rhea" id="RHEA:16990"/>
    </physiologicalReaction>
</comment>
<dbReference type="PANTHER" id="PTHR20963:SF8">
    <property type="entry name" value="MULTIPLE INOSITOL POLYPHOSPHATE PHOSPHATASE 1"/>
    <property type="match status" value="1"/>
</dbReference>
<evidence type="ECO:0000256" key="13">
    <source>
        <dbReference type="ARBA" id="ARBA00043832"/>
    </source>
</evidence>
<evidence type="ECO:0000256" key="8">
    <source>
        <dbReference type="ARBA" id="ARBA00023136"/>
    </source>
</evidence>
<reference evidence="16" key="1">
    <citation type="submission" date="2018-10" db="EMBL/GenBank/DDBJ databases">
        <title>Transcriptome assembly of Aceria tosichella (Wheat curl mite) Type 2.</title>
        <authorList>
            <person name="Scully E.D."/>
            <person name="Geib S.M."/>
            <person name="Palmer N.A."/>
            <person name="Gupta A.K."/>
            <person name="Sarath G."/>
            <person name="Tatineni S."/>
        </authorList>
    </citation>
    <scope>NUCLEOTIDE SEQUENCE</scope>
    <source>
        <strain evidence="16">LincolnNE</strain>
    </source>
</reference>
<evidence type="ECO:0000256" key="11">
    <source>
        <dbReference type="ARBA" id="ARBA00043671"/>
    </source>
</evidence>
<feature type="transmembrane region" description="Helical" evidence="15">
    <location>
        <begin position="144"/>
        <end position="168"/>
    </location>
</feature>
<feature type="region of interest" description="Disordered" evidence="14">
    <location>
        <begin position="1"/>
        <end position="42"/>
    </location>
</feature>
<evidence type="ECO:0000256" key="7">
    <source>
        <dbReference type="ARBA" id="ARBA00022801"/>
    </source>
</evidence>
<evidence type="ECO:0000313" key="16">
    <source>
        <dbReference type="EMBL" id="MDE47002.1"/>
    </source>
</evidence>
<organism evidence="16">
    <name type="scientific">Aceria tosichella</name>
    <name type="common">wheat curl mite</name>
    <dbReference type="NCBI Taxonomy" id="561515"/>
    <lineage>
        <taxon>Eukaryota</taxon>
        <taxon>Metazoa</taxon>
        <taxon>Ecdysozoa</taxon>
        <taxon>Arthropoda</taxon>
        <taxon>Chelicerata</taxon>
        <taxon>Arachnida</taxon>
        <taxon>Acari</taxon>
        <taxon>Acariformes</taxon>
        <taxon>Trombidiformes</taxon>
        <taxon>Prostigmata</taxon>
        <taxon>Eupodina</taxon>
        <taxon>Eriophyoidea</taxon>
        <taxon>Eriophyidae</taxon>
        <taxon>Eriophyinae</taxon>
        <taxon>Aceriini</taxon>
        <taxon>Aceria</taxon>
    </lineage>
</organism>
<evidence type="ECO:0000256" key="2">
    <source>
        <dbReference type="ARBA" id="ARBA00008422"/>
    </source>
</evidence>
<gene>
    <name evidence="16" type="primary">MINPP1_1</name>
    <name evidence="16" type="ORF">g.18524</name>
</gene>
<comment type="catalytic activity">
    <reaction evidence="10">
        <text>1D-myo-inositol 1,2,5,6-tetrakisphosphate + H2O = 1D-myo-inositol 1,2,6-trisphosphate + phosphate</text>
        <dbReference type="Rhea" id="RHEA:77119"/>
        <dbReference type="ChEBI" id="CHEBI:15377"/>
        <dbReference type="ChEBI" id="CHEBI:43474"/>
        <dbReference type="ChEBI" id="CHEBI:195535"/>
        <dbReference type="ChEBI" id="CHEBI:195537"/>
        <dbReference type="EC" id="3.1.3.62"/>
    </reaction>
    <physiologicalReaction direction="left-to-right" evidence="10">
        <dbReference type="Rhea" id="RHEA:77120"/>
    </physiologicalReaction>
</comment>
<dbReference type="EMBL" id="GGYP01002231">
    <property type="protein sequence ID" value="MDE47002.1"/>
    <property type="molecule type" value="Transcribed_RNA"/>
</dbReference>
<sequence length="729" mass="81846">MKPNKRTPRATGENTNSNELDEQSNTSARVTTTPGGATEKSYNDQIDHSQEEQQQVGLLASELIEGKGDTRRITTRLSALVPNIMVKSHHQKSFDSNSVPAETRNASTAARRMKKMLRDDDNNSTRQSGADVDLESNGKTTKRFFSKAGCCVALLMAITIIATLVVFFCHSPKILDSEDRCLNQNGPSQNYKLFSTKTLYDTAVNYLNKFPTPTLSVNSSQQQNNHQKHYHYDKSSVNIPKIFESKESLETIHRRLTQERGCTLSQFHFIGRHAARTPDADDIKKINTLIANVKSRIDLSRIRTEQAVDSDHKQTPSPTSSSSGVVVTETEHGSQEVCHDPLVQLSRWSEFTRPEYGDMVTEAGFHESEQLALRLKTIFPEVFNGSQANIRFGTTKKLRTAQTAVSFLKHMVNHSINQCKSEHFPAVDTRGKAKVDEIESNDCILELLKKHSLESLSFHKTCDDITKKGDDYTVVPLGLRNDTTTEFIARSVSERLQLTGQNMLTSEEARAIYDVCRYESAQLGETSIWCHLFKDTDLTFYEYMADVADFFDVYGDSNQVKSTCRFTEGLFKSFPSAKVQSNVDSKIQANFYFTHSAVIQKLIAASVDLSKDNAYNKRTVKDNLVARNVPSDRQWRSSLLSPFSANIAFTIYNCANSPLHEDTSGSGKPQEFTVSPFHLVASLNEQPIILAGCKHYECDLVTLGVKSKLFRDREECDYEDICKSNTIAV</sequence>
<dbReference type="GO" id="GO:0003993">
    <property type="term" value="F:acid phosphatase activity"/>
    <property type="evidence" value="ECO:0007669"/>
    <property type="project" value="TreeGrafter"/>
</dbReference>
<keyword evidence="15" id="KW-0812">Transmembrane</keyword>
<dbReference type="GO" id="GO:0052745">
    <property type="term" value="F:inositol phosphate phosphatase activity"/>
    <property type="evidence" value="ECO:0007669"/>
    <property type="project" value="TreeGrafter"/>
</dbReference>
<evidence type="ECO:0000256" key="15">
    <source>
        <dbReference type="SAM" id="Phobius"/>
    </source>
</evidence>
<dbReference type="PANTHER" id="PTHR20963">
    <property type="entry name" value="MULTIPLE INOSITOL POLYPHOSPHATE PHOSPHATASE-RELATED"/>
    <property type="match status" value="1"/>
</dbReference>
<feature type="compositionally biased region" description="Polar residues" evidence="14">
    <location>
        <begin position="12"/>
        <end position="35"/>
    </location>
</feature>
<accession>A0A6G1SAM4</accession>
<dbReference type="GO" id="GO:0034417">
    <property type="term" value="F:bisphosphoglycerate 3-phosphatase activity"/>
    <property type="evidence" value="ECO:0007669"/>
    <property type="project" value="UniProtKB-EC"/>
</dbReference>
<evidence type="ECO:0000256" key="9">
    <source>
        <dbReference type="ARBA" id="ARBA00031642"/>
    </source>
</evidence>
<dbReference type="Gene3D" id="3.40.50.1240">
    <property type="entry name" value="Phosphoglycerate mutase-like"/>
    <property type="match status" value="1"/>
</dbReference>
<evidence type="ECO:0000256" key="6">
    <source>
        <dbReference type="ARBA" id="ARBA00022729"/>
    </source>
</evidence>
<dbReference type="InterPro" id="IPR029033">
    <property type="entry name" value="His_PPase_superfam"/>
</dbReference>
<feature type="region of interest" description="Disordered" evidence="14">
    <location>
        <begin position="305"/>
        <end position="325"/>
    </location>
</feature>
<name>A0A6G1SAM4_9ACAR</name>
<keyword evidence="6" id="KW-0732">Signal</keyword>
<comment type="subcellular location">
    <subcellularLocation>
        <location evidence="1">Membrane</location>
    </subcellularLocation>
</comment>
<evidence type="ECO:0000256" key="1">
    <source>
        <dbReference type="ARBA" id="ARBA00004370"/>
    </source>
</evidence>
<evidence type="ECO:0000256" key="10">
    <source>
        <dbReference type="ARBA" id="ARBA00043668"/>
    </source>
</evidence>
<protein>
    <recommendedName>
        <fullName evidence="5">Multiple inositol polyphosphate phosphatase 1</fullName>
        <ecNumber evidence="4">3.1.3.62</ecNumber>
        <ecNumber evidence="3">3.1.3.80</ecNumber>
    </recommendedName>
    <alternativeName>
        <fullName evidence="9">2,3-bisphosphoglycerate 3-phosphatase</fullName>
    </alternativeName>
</protein>
<dbReference type="InterPro" id="IPR000560">
    <property type="entry name" value="His_Pase_clade-2"/>
</dbReference>
<evidence type="ECO:0000256" key="5">
    <source>
        <dbReference type="ARBA" id="ARBA00018097"/>
    </source>
</evidence>
<keyword evidence="15" id="KW-1133">Transmembrane helix</keyword>
<comment type="catalytic activity">
    <reaction evidence="13">
        <text>(2R)-2,3-bisphosphoglycerate + H2O = (2R)-2-phosphoglycerate + phosphate</text>
        <dbReference type="Rhea" id="RHEA:27381"/>
        <dbReference type="ChEBI" id="CHEBI:15377"/>
        <dbReference type="ChEBI" id="CHEBI:43474"/>
        <dbReference type="ChEBI" id="CHEBI:58248"/>
        <dbReference type="ChEBI" id="CHEBI:58289"/>
        <dbReference type="EC" id="3.1.3.80"/>
    </reaction>
    <physiologicalReaction direction="left-to-right" evidence="13">
        <dbReference type="Rhea" id="RHEA:27382"/>
    </physiologicalReaction>
</comment>
<evidence type="ECO:0000256" key="12">
    <source>
        <dbReference type="ARBA" id="ARBA00043691"/>
    </source>
</evidence>
<keyword evidence="7" id="KW-0378">Hydrolase</keyword>
<dbReference type="EC" id="3.1.3.80" evidence="3"/>
<dbReference type="AlphaFoldDB" id="A0A6G1SAM4"/>
<evidence type="ECO:0000256" key="4">
    <source>
        <dbReference type="ARBA" id="ARBA00013040"/>
    </source>
</evidence>
<evidence type="ECO:0000256" key="14">
    <source>
        <dbReference type="SAM" id="MobiDB-lite"/>
    </source>
</evidence>
<keyword evidence="8 15" id="KW-0472">Membrane</keyword>
<dbReference type="EC" id="3.1.3.62" evidence="4"/>
<dbReference type="SUPFAM" id="SSF53254">
    <property type="entry name" value="Phosphoglycerate mutase-like"/>
    <property type="match status" value="1"/>
</dbReference>
<proteinExistence type="inferred from homology"/>
<feature type="compositionally biased region" description="Basic and acidic residues" evidence="14">
    <location>
        <begin position="305"/>
        <end position="314"/>
    </location>
</feature>
<comment type="catalytic activity">
    <reaction evidence="11">
        <text>1D-myo-inositol 1,2,4,5,6-pentakisphosphate + H2O = 1D-myo-inositol 1,2,5,6-tetrakisphosphate + phosphate</text>
        <dbReference type="Rhea" id="RHEA:77115"/>
        <dbReference type="ChEBI" id="CHEBI:15377"/>
        <dbReference type="ChEBI" id="CHEBI:43474"/>
        <dbReference type="ChEBI" id="CHEBI:57798"/>
        <dbReference type="ChEBI" id="CHEBI:195535"/>
        <dbReference type="EC" id="3.1.3.62"/>
    </reaction>
    <physiologicalReaction direction="left-to-right" evidence="11">
        <dbReference type="Rhea" id="RHEA:77116"/>
    </physiologicalReaction>
</comment>
<evidence type="ECO:0000256" key="3">
    <source>
        <dbReference type="ARBA" id="ARBA00012976"/>
    </source>
</evidence>
<dbReference type="GO" id="GO:0016020">
    <property type="term" value="C:membrane"/>
    <property type="evidence" value="ECO:0007669"/>
    <property type="project" value="UniProtKB-SubCell"/>
</dbReference>